<name>A0A507BF17_9PEZI</name>
<protein>
    <recommendedName>
        <fullName evidence="7">Xylanolytic transcriptional activator regulatory domain-containing protein</fullName>
    </recommendedName>
</protein>
<evidence type="ECO:0000256" key="2">
    <source>
        <dbReference type="ARBA" id="ARBA00022723"/>
    </source>
</evidence>
<dbReference type="GO" id="GO:0008270">
    <property type="term" value="F:zinc ion binding"/>
    <property type="evidence" value="ECO:0007669"/>
    <property type="project" value="InterPro"/>
</dbReference>
<dbReference type="Proteomes" id="UP000319257">
    <property type="component" value="Unassembled WGS sequence"/>
</dbReference>
<evidence type="ECO:0000256" key="5">
    <source>
        <dbReference type="ARBA" id="ARBA00023242"/>
    </source>
</evidence>
<dbReference type="InterPro" id="IPR007219">
    <property type="entry name" value="XnlR_reg_dom"/>
</dbReference>
<feature type="domain" description="Xylanolytic transcriptional activator regulatory" evidence="7">
    <location>
        <begin position="92"/>
        <end position="165"/>
    </location>
</feature>
<evidence type="ECO:0000256" key="1">
    <source>
        <dbReference type="ARBA" id="ARBA00004123"/>
    </source>
</evidence>
<gene>
    <name evidence="8" type="ORF">E0L32_004249</name>
</gene>
<evidence type="ECO:0000259" key="7">
    <source>
        <dbReference type="SMART" id="SM00906"/>
    </source>
</evidence>
<dbReference type="GO" id="GO:0006351">
    <property type="term" value="P:DNA-templated transcription"/>
    <property type="evidence" value="ECO:0007669"/>
    <property type="project" value="InterPro"/>
</dbReference>
<evidence type="ECO:0000256" key="6">
    <source>
        <dbReference type="SAM" id="MobiDB-lite"/>
    </source>
</evidence>
<keyword evidence="3" id="KW-0805">Transcription regulation</keyword>
<dbReference type="RefSeq" id="XP_030997262.1">
    <property type="nucleotide sequence ID" value="XM_031138639.1"/>
</dbReference>
<feature type="region of interest" description="Disordered" evidence="6">
    <location>
        <begin position="411"/>
        <end position="439"/>
    </location>
</feature>
<dbReference type="AlphaFoldDB" id="A0A507BF17"/>
<evidence type="ECO:0000313" key="9">
    <source>
        <dbReference type="Proteomes" id="UP000319257"/>
    </source>
</evidence>
<dbReference type="GO" id="GO:0000981">
    <property type="term" value="F:DNA-binding transcription factor activity, RNA polymerase II-specific"/>
    <property type="evidence" value="ECO:0007669"/>
    <property type="project" value="InterPro"/>
</dbReference>
<dbReference type="InterPro" id="IPR050815">
    <property type="entry name" value="TF_fung"/>
</dbReference>
<dbReference type="EMBL" id="SKBQ01000020">
    <property type="protein sequence ID" value="TPX15551.1"/>
    <property type="molecule type" value="Genomic_DNA"/>
</dbReference>
<evidence type="ECO:0000313" key="8">
    <source>
        <dbReference type="EMBL" id="TPX15551.1"/>
    </source>
</evidence>
<dbReference type="CDD" id="cd12148">
    <property type="entry name" value="fungal_TF_MHR"/>
    <property type="match status" value="1"/>
</dbReference>
<dbReference type="STRING" id="1093900.A0A507BF17"/>
<organism evidence="8 9">
    <name type="scientific">Thyridium curvatum</name>
    <dbReference type="NCBI Taxonomy" id="1093900"/>
    <lineage>
        <taxon>Eukaryota</taxon>
        <taxon>Fungi</taxon>
        <taxon>Dikarya</taxon>
        <taxon>Ascomycota</taxon>
        <taxon>Pezizomycotina</taxon>
        <taxon>Sordariomycetes</taxon>
        <taxon>Sordariomycetidae</taxon>
        <taxon>Thyridiales</taxon>
        <taxon>Thyridiaceae</taxon>
        <taxon>Thyridium</taxon>
    </lineage>
</organism>
<dbReference type="GO" id="GO:0005634">
    <property type="term" value="C:nucleus"/>
    <property type="evidence" value="ECO:0007669"/>
    <property type="project" value="UniProtKB-SubCell"/>
</dbReference>
<reference evidence="8 9" key="1">
    <citation type="submission" date="2019-06" db="EMBL/GenBank/DDBJ databases">
        <title>Draft genome sequence of the filamentous fungus Phialemoniopsis curvata isolated from diesel fuel.</title>
        <authorList>
            <person name="Varaljay V.A."/>
            <person name="Lyon W.J."/>
            <person name="Crouch A.L."/>
            <person name="Drake C.E."/>
            <person name="Hollomon J.M."/>
            <person name="Nadeau L.J."/>
            <person name="Nunn H.S."/>
            <person name="Stevenson B.S."/>
            <person name="Bojanowski C.L."/>
            <person name="Crookes-Goodson W.J."/>
        </authorList>
    </citation>
    <scope>NUCLEOTIDE SEQUENCE [LARGE SCALE GENOMIC DNA]</scope>
    <source>
        <strain evidence="8 9">D216</strain>
    </source>
</reference>
<evidence type="ECO:0000256" key="4">
    <source>
        <dbReference type="ARBA" id="ARBA00023163"/>
    </source>
</evidence>
<proteinExistence type="predicted"/>
<dbReference type="PANTHER" id="PTHR47338:SF7">
    <property type="entry name" value="ZN(II)2CYS6 TRANSCRIPTION FACTOR (EUROFUNG)"/>
    <property type="match status" value="1"/>
</dbReference>
<evidence type="ECO:0000256" key="3">
    <source>
        <dbReference type="ARBA" id="ARBA00023015"/>
    </source>
</evidence>
<sequence>MDLTNCPTLHKASVLADWNRGQLDTNLLKVLCATGLGYVLPQQREAGSVCQSWVAEAQRAVLDKLGRISLAGLHTVVLLIKFHYASHTTEDTWILISIAARLTLIKGLNYEQSPSATSPVQQECLRRLIWSIFYLDKIFSGGIDDLSVLPTSAVHVRLPCNDRRFQRGLSSSSPFLQDVLTNGPEDATSSDMDVLAYRMILFDIRHRVLAYTRRVKRQDSSLAEWEPELLALSRELERFGDTLPEELQAGEDRLMFMCHSKDGTAYITLYTMLYMCRCDLHRFVIPGIRESASSEALANTPPEYINRCQKTCLDNAIKLCDFWSSVYRLDPPRLADFTINVVSMYQCIKVIDRLAHLLPQDGEHDLENIKQKLQEALSLASQTRLLYPRIRTWFFEVERLIPLLGQRRRPSLTPAASDTGEANPPTSARVVLGSSDHPDSSTNVFDSGAWTRHWIATGTGAASYGAASLAEMPDFPPNIVSYDNLLPNRELLATDFHDPGAALNVPFGLDLPASPFDLHLGAYGDAEFHPLFYGGCQTQEPER</sequence>
<dbReference type="OrthoDB" id="4685598at2759"/>
<keyword evidence="9" id="KW-1185">Reference proteome</keyword>
<keyword evidence="5" id="KW-0539">Nucleus</keyword>
<keyword evidence="4" id="KW-0804">Transcription</keyword>
<dbReference type="Pfam" id="PF04082">
    <property type="entry name" value="Fungal_trans"/>
    <property type="match status" value="1"/>
</dbReference>
<comment type="subcellular location">
    <subcellularLocation>
        <location evidence="1">Nucleus</location>
    </subcellularLocation>
</comment>
<dbReference type="PANTHER" id="PTHR47338">
    <property type="entry name" value="ZN(II)2CYS6 TRANSCRIPTION FACTOR (EUROFUNG)-RELATED"/>
    <property type="match status" value="1"/>
</dbReference>
<dbReference type="GO" id="GO:0003677">
    <property type="term" value="F:DNA binding"/>
    <property type="evidence" value="ECO:0007669"/>
    <property type="project" value="InterPro"/>
</dbReference>
<dbReference type="InParanoid" id="A0A507BF17"/>
<accession>A0A507BF17</accession>
<keyword evidence="2" id="KW-0479">Metal-binding</keyword>
<comment type="caution">
    <text evidence="8">The sequence shown here is derived from an EMBL/GenBank/DDBJ whole genome shotgun (WGS) entry which is preliminary data.</text>
</comment>
<dbReference type="SMART" id="SM00906">
    <property type="entry name" value="Fungal_trans"/>
    <property type="match status" value="1"/>
</dbReference>
<dbReference type="GeneID" id="41971696"/>